<evidence type="ECO:0000313" key="2">
    <source>
        <dbReference type="Proteomes" id="UP000284119"/>
    </source>
</evidence>
<evidence type="ECO:0008006" key="3">
    <source>
        <dbReference type="Google" id="ProtNLM"/>
    </source>
</evidence>
<dbReference type="Proteomes" id="UP000284119">
    <property type="component" value="Unassembled WGS sequence"/>
</dbReference>
<evidence type="ECO:0000313" key="1">
    <source>
        <dbReference type="EMBL" id="RJT12762.1"/>
    </source>
</evidence>
<proteinExistence type="predicted"/>
<reference evidence="1 2" key="1">
    <citation type="submission" date="2018-09" db="EMBL/GenBank/DDBJ databases">
        <authorList>
            <person name="Le Fleche-Mateos A."/>
        </authorList>
    </citation>
    <scope>NUCLEOTIDE SEQUENCE [LARGE SCALE GENOMIC DNA]</scope>
    <source>
        <strain evidence="1 2">DSM 30078</strain>
    </source>
</reference>
<comment type="caution">
    <text evidence="1">The sequence shown here is derived from an EMBL/GenBank/DDBJ whole genome shotgun (WGS) entry which is preliminary data.</text>
</comment>
<sequence>MAKLQECQFVQISIDGKAVKGSSEEAGYKEWMEGFAPSGLSTYSGQDGAMFDSCHISLQVTKETSNLYEKYLQRGYKDLTITIVHRSSDHYKEDYECQRTVYHNCKISTMNFEKRDQLFLNMSFSFEGAVEVTFYAPNADETALDQIGPIKYDIPKKALV</sequence>
<dbReference type="Gene3D" id="2.30.110.20">
    <property type="entry name" value="Hcp1-like"/>
    <property type="match status" value="1"/>
</dbReference>
<name>A0ABX9P035_9GAMM</name>
<keyword evidence="2" id="KW-1185">Reference proteome</keyword>
<dbReference type="InterPro" id="IPR036624">
    <property type="entry name" value="Hcp1-lik_sf"/>
</dbReference>
<protein>
    <recommendedName>
        <fullName evidence="3">Type VI secretion system tube protein Hcp</fullName>
    </recommendedName>
</protein>
<accession>A0ABX9P035</accession>
<gene>
    <name evidence="1" type="ORF">D5396_12310</name>
</gene>
<dbReference type="RefSeq" id="WP_112166164.1">
    <property type="nucleotide sequence ID" value="NZ_JYDE01000014.1"/>
</dbReference>
<dbReference type="EMBL" id="RAHG01000005">
    <property type="protein sequence ID" value="RJT12762.1"/>
    <property type="molecule type" value="Genomic_DNA"/>
</dbReference>
<organism evidence="1 2">
    <name type="scientific">Rahnella inusitata</name>
    <dbReference type="NCBI Taxonomy" id="58169"/>
    <lineage>
        <taxon>Bacteria</taxon>
        <taxon>Pseudomonadati</taxon>
        <taxon>Pseudomonadota</taxon>
        <taxon>Gammaproteobacteria</taxon>
        <taxon>Enterobacterales</taxon>
        <taxon>Yersiniaceae</taxon>
        <taxon>Rahnella</taxon>
    </lineage>
</organism>